<dbReference type="OrthoDB" id="10251741at2759"/>
<gene>
    <name evidence="1" type="ORF">LY90DRAFT_672145</name>
</gene>
<dbReference type="InterPro" id="IPR015943">
    <property type="entry name" value="WD40/YVTN_repeat-like_dom_sf"/>
</dbReference>
<dbReference type="AlphaFoldDB" id="A0A1Y2C3J8"/>
<comment type="caution">
    <text evidence="1">The sequence shown here is derived from an EMBL/GenBank/DDBJ whole genome shotgun (WGS) entry which is preliminary data.</text>
</comment>
<dbReference type="InterPro" id="IPR052993">
    <property type="entry name" value="CFA-57"/>
</dbReference>
<dbReference type="PANTHER" id="PTHR32215">
    <property type="entry name" value="CILIA- AND FLAGELLA-ASSOCIATED PROTEIN 57"/>
    <property type="match status" value="1"/>
</dbReference>
<dbReference type="Gene3D" id="2.130.10.10">
    <property type="entry name" value="YVTN repeat-like/Quinoprotein amine dehydrogenase"/>
    <property type="match status" value="1"/>
</dbReference>
<evidence type="ECO:0008006" key="3">
    <source>
        <dbReference type="Google" id="ProtNLM"/>
    </source>
</evidence>
<dbReference type="InterPro" id="IPR036322">
    <property type="entry name" value="WD40_repeat_dom_sf"/>
</dbReference>
<accession>A0A1Y2C3J8</accession>
<name>A0A1Y2C3J8_9FUNG</name>
<organism evidence="1 2">
    <name type="scientific">Neocallimastix californiae</name>
    <dbReference type="NCBI Taxonomy" id="1754190"/>
    <lineage>
        <taxon>Eukaryota</taxon>
        <taxon>Fungi</taxon>
        <taxon>Fungi incertae sedis</taxon>
        <taxon>Chytridiomycota</taxon>
        <taxon>Chytridiomycota incertae sedis</taxon>
        <taxon>Neocallimastigomycetes</taxon>
        <taxon>Neocallimastigales</taxon>
        <taxon>Neocallimastigaceae</taxon>
        <taxon>Neocallimastix</taxon>
    </lineage>
</organism>
<sequence length="427" mass="48950">MSLVAISYNHVFGINGNIENNVFFIDEGMVMFSSGKHIVAYNVEYKVQRFFPICDEGQIDYVVQTYDKTLIAIIESLPGKILLHLFDVLNLRSTISYEMKTDKEQKLDIVYASFSDENDFILIQTGKPDWILFYYSFKLSKIIATDNTCPEENGIVKEVIPNYYYDNSKNKVFSVLGGHHINIYEYSNQLKKVYSYKKLSQREVYCCHDWVGPDKIVAGTSYGRILIYDKKAIIHIIYYNNLKEELKLNPSELENSSFKDEEININETLKKGISNEHTANIINLDSKTMNDPDYHPEDDVIPNSEINLLGLDNEDRIDIIKSNSTGFYVSGSNGIFSNIQYISEENNESSNICQLIQSFSLPSPNTRIKALALSKYKEFIFVLTDKNQFLKLNTELCSSENNKFIPVTPLYHVGPIISIDTCARNLL</sequence>
<keyword evidence="2" id="KW-1185">Reference proteome</keyword>
<protein>
    <recommendedName>
        <fullName evidence="3">WD40 repeat-like protein</fullName>
    </recommendedName>
</protein>
<evidence type="ECO:0000313" key="2">
    <source>
        <dbReference type="Proteomes" id="UP000193920"/>
    </source>
</evidence>
<dbReference type="PANTHER" id="PTHR32215:SF0">
    <property type="entry name" value="CILIA- AND FLAGELLA-ASSOCIATED PROTEIN 57"/>
    <property type="match status" value="1"/>
</dbReference>
<evidence type="ECO:0000313" key="1">
    <source>
        <dbReference type="EMBL" id="ORY40885.1"/>
    </source>
</evidence>
<dbReference type="SUPFAM" id="SSF50978">
    <property type="entry name" value="WD40 repeat-like"/>
    <property type="match status" value="1"/>
</dbReference>
<dbReference type="EMBL" id="MCOG01000126">
    <property type="protein sequence ID" value="ORY40885.1"/>
    <property type="molecule type" value="Genomic_DNA"/>
</dbReference>
<proteinExistence type="predicted"/>
<reference evidence="1 2" key="1">
    <citation type="submission" date="2016-08" db="EMBL/GenBank/DDBJ databases">
        <title>A Parts List for Fungal Cellulosomes Revealed by Comparative Genomics.</title>
        <authorList>
            <consortium name="DOE Joint Genome Institute"/>
            <person name="Haitjema C.H."/>
            <person name="Gilmore S.P."/>
            <person name="Henske J.K."/>
            <person name="Solomon K.V."/>
            <person name="De Groot R."/>
            <person name="Kuo A."/>
            <person name="Mondo S.J."/>
            <person name="Salamov A.A."/>
            <person name="Labutti K."/>
            <person name="Zhao Z."/>
            <person name="Chiniquy J."/>
            <person name="Barry K."/>
            <person name="Brewer H.M."/>
            <person name="Purvine S.O."/>
            <person name="Wright A.T."/>
            <person name="Boxma B."/>
            <person name="Van Alen T."/>
            <person name="Hackstein J.H."/>
            <person name="Baker S.E."/>
            <person name="Grigoriev I.V."/>
            <person name="O'Malley M.A."/>
        </authorList>
    </citation>
    <scope>NUCLEOTIDE SEQUENCE [LARGE SCALE GENOMIC DNA]</scope>
    <source>
        <strain evidence="1 2">G1</strain>
    </source>
</reference>
<dbReference type="Proteomes" id="UP000193920">
    <property type="component" value="Unassembled WGS sequence"/>
</dbReference>